<dbReference type="PANTHER" id="PTHR45999:SF4">
    <property type="entry name" value="UNC-13-4A, ISOFORM B"/>
    <property type="match status" value="1"/>
</dbReference>
<evidence type="ECO:0000313" key="3">
    <source>
        <dbReference type="Proteomes" id="UP000801492"/>
    </source>
</evidence>
<comment type="caution">
    <text evidence="2">The sequence shown here is derived from an EMBL/GenBank/DDBJ whole genome shotgun (WGS) entry which is preliminary data.</text>
</comment>
<dbReference type="EMBL" id="VTPC01090961">
    <property type="protein sequence ID" value="KAF2880520.1"/>
    <property type="molecule type" value="Genomic_DNA"/>
</dbReference>
<dbReference type="OrthoDB" id="6684770at2759"/>
<dbReference type="PANTHER" id="PTHR45999">
    <property type="entry name" value="UNC-13-4A, ISOFORM B"/>
    <property type="match status" value="1"/>
</dbReference>
<evidence type="ECO:0000313" key="2">
    <source>
        <dbReference type="EMBL" id="KAF2880520.1"/>
    </source>
</evidence>
<dbReference type="AlphaFoldDB" id="A0A8K0C4K6"/>
<sequence length="155" mass="17765">METGYFDRPGPFRVSDDMCVAANNLEYVHKFTSLLENYFDFLTLESIAPEAQCLTLTNQLDATLKQLQAKVIDILKRIGPQMQEALRKAMFHLAWSPDTLPTNQAVEPLFDYLHNHFLALNIALLPQNFQRVLFEVSKIFLRSPKHVAVLTILLC</sequence>
<organism evidence="2 3">
    <name type="scientific">Ignelater luminosus</name>
    <name type="common">Cucubano</name>
    <name type="synonym">Pyrophorus luminosus</name>
    <dbReference type="NCBI Taxonomy" id="2038154"/>
    <lineage>
        <taxon>Eukaryota</taxon>
        <taxon>Metazoa</taxon>
        <taxon>Ecdysozoa</taxon>
        <taxon>Arthropoda</taxon>
        <taxon>Hexapoda</taxon>
        <taxon>Insecta</taxon>
        <taxon>Pterygota</taxon>
        <taxon>Neoptera</taxon>
        <taxon>Endopterygota</taxon>
        <taxon>Coleoptera</taxon>
        <taxon>Polyphaga</taxon>
        <taxon>Elateriformia</taxon>
        <taxon>Elateroidea</taxon>
        <taxon>Elateridae</taxon>
        <taxon>Agrypninae</taxon>
        <taxon>Pyrophorini</taxon>
        <taxon>Ignelater</taxon>
    </lineage>
</organism>
<evidence type="ECO:0000256" key="1">
    <source>
        <dbReference type="ARBA" id="ARBA00022483"/>
    </source>
</evidence>
<accession>A0A8K0C4K6</accession>
<reference evidence="2" key="1">
    <citation type="submission" date="2019-08" db="EMBL/GenBank/DDBJ databases">
        <title>The genome of the North American firefly Photinus pyralis.</title>
        <authorList>
            <consortium name="Photinus pyralis genome working group"/>
            <person name="Fallon T.R."/>
            <person name="Sander Lower S.E."/>
            <person name="Weng J.-K."/>
        </authorList>
    </citation>
    <scope>NUCLEOTIDE SEQUENCE</scope>
    <source>
        <strain evidence="2">TRF0915ILg1</strain>
        <tissue evidence="2">Whole body</tissue>
    </source>
</reference>
<protein>
    <submittedName>
        <fullName evidence="2">Uncharacterized protein</fullName>
    </submittedName>
</protein>
<dbReference type="GO" id="GO:0006887">
    <property type="term" value="P:exocytosis"/>
    <property type="evidence" value="ECO:0007669"/>
    <property type="project" value="UniProtKB-KW"/>
</dbReference>
<dbReference type="Proteomes" id="UP000801492">
    <property type="component" value="Unassembled WGS sequence"/>
</dbReference>
<proteinExistence type="predicted"/>
<keyword evidence="3" id="KW-1185">Reference proteome</keyword>
<dbReference type="GO" id="GO:0099503">
    <property type="term" value="C:secretory vesicle"/>
    <property type="evidence" value="ECO:0007669"/>
    <property type="project" value="TreeGrafter"/>
</dbReference>
<gene>
    <name evidence="2" type="ORF">ILUMI_25657</name>
</gene>
<dbReference type="InterPro" id="IPR052095">
    <property type="entry name" value="UNC-13_domain"/>
</dbReference>
<keyword evidence="1" id="KW-0268">Exocytosis</keyword>
<name>A0A8K0C4K6_IGNLU</name>